<reference evidence="3" key="1">
    <citation type="submission" date="2025-08" db="UniProtKB">
        <authorList>
            <consortium name="RefSeq"/>
        </authorList>
    </citation>
    <scope>IDENTIFICATION</scope>
    <source>
        <tissue evidence="3">Whole sample</tissue>
    </source>
</reference>
<dbReference type="KEGG" id="cvn:111133210"/>
<dbReference type="AlphaFoldDB" id="A0A8B8EC20"/>
<evidence type="ECO:0000313" key="2">
    <source>
        <dbReference type="Proteomes" id="UP000694844"/>
    </source>
</evidence>
<keyword evidence="1" id="KW-0812">Transmembrane</keyword>
<protein>
    <submittedName>
        <fullName evidence="3">Uncharacterized protein LOC111133210 isoform X1</fullName>
    </submittedName>
</protein>
<keyword evidence="2" id="KW-1185">Reference proteome</keyword>
<dbReference type="RefSeq" id="XP_022337071.1">
    <property type="nucleotide sequence ID" value="XM_022481363.1"/>
</dbReference>
<feature type="transmembrane region" description="Helical" evidence="1">
    <location>
        <begin position="20"/>
        <end position="42"/>
    </location>
</feature>
<name>A0A8B8EC20_CRAVI</name>
<sequence>MNLRGICPRKTVNMMNVRKVPLIIGLTILTLSFSMFTLYMTMFNHGPPSEIMEANRHILLKPQNEVQLAVGEEDEEDEEVSESVQSAKRWQKFVDDNKYVAIGDVFDSCDNKDRITLGKAILLPDKETGGLKVRTFINITLEQPLTEGEFLIDVKYNGKDLYDNHWEFCTIDENKEVRQVFCPYKPGFYAWATDKKIPNTYQREVLHPSLAERRRRQDADVWTDHLCPVDPHPPPPTLTREQTPCQCNQLEFHTTDI</sequence>
<dbReference type="Proteomes" id="UP000694844">
    <property type="component" value="Chromosome 5"/>
</dbReference>
<gene>
    <name evidence="3" type="primary">LOC111133210</name>
</gene>
<organism evidence="2 3">
    <name type="scientific">Crassostrea virginica</name>
    <name type="common">Eastern oyster</name>
    <dbReference type="NCBI Taxonomy" id="6565"/>
    <lineage>
        <taxon>Eukaryota</taxon>
        <taxon>Metazoa</taxon>
        <taxon>Spiralia</taxon>
        <taxon>Lophotrochozoa</taxon>
        <taxon>Mollusca</taxon>
        <taxon>Bivalvia</taxon>
        <taxon>Autobranchia</taxon>
        <taxon>Pteriomorphia</taxon>
        <taxon>Ostreida</taxon>
        <taxon>Ostreoidea</taxon>
        <taxon>Ostreidae</taxon>
        <taxon>Crassostrea</taxon>
    </lineage>
</organism>
<accession>A0A8B8EC20</accession>
<evidence type="ECO:0000256" key="1">
    <source>
        <dbReference type="SAM" id="Phobius"/>
    </source>
</evidence>
<evidence type="ECO:0000313" key="3">
    <source>
        <dbReference type="RefSeq" id="XP_022337071.1"/>
    </source>
</evidence>
<dbReference type="OrthoDB" id="5970827at2759"/>
<proteinExistence type="predicted"/>
<keyword evidence="1" id="KW-0472">Membrane</keyword>
<dbReference type="GeneID" id="111133210"/>
<keyword evidence="1" id="KW-1133">Transmembrane helix</keyword>